<dbReference type="Gene3D" id="3.30.700.10">
    <property type="entry name" value="Glycoprotein, Type 4 Pilin"/>
    <property type="match status" value="1"/>
</dbReference>
<dbReference type="InterPro" id="IPR045584">
    <property type="entry name" value="Pilin-like"/>
</dbReference>
<evidence type="ECO:0000256" key="7">
    <source>
        <dbReference type="SAM" id="Phobius"/>
    </source>
</evidence>
<dbReference type="InterPro" id="IPR000983">
    <property type="entry name" value="Bac_GSPG_pilin"/>
</dbReference>
<dbReference type="SUPFAM" id="SSF54523">
    <property type="entry name" value="Pili subunits"/>
    <property type="match status" value="1"/>
</dbReference>
<dbReference type="PROSITE" id="PS00409">
    <property type="entry name" value="PROKAR_NTER_METHYL"/>
    <property type="match status" value="1"/>
</dbReference>
<dbReference type="PANTHER" id="PTHR30093:SF44">
    <property type="entry name" value="TYPE II SECRETION SYSTEM CORE PROTEIN G"/>
    <property type="match status" value="1"/>
</dbReference>
<evidence type="ECO:0000259" key="8">
    <source>
        <dbReference type="Pfam" id="PF08334"/>
    </source>
</evidence>
<evidence type="ECO:0000256" key="1">
    <source>
        <dbReference type="ARBA" id="ARBA00004167"/>
    </source>
</evidence>
<dbReference type="NCBIfam" id="TIGR02532">
    <property type="entry name" value="IV_pilin_GFxxxE"/>
    <property type="match status" value="1"/>
</dbReference>
<feature type="region of interest" description="Disordered" evidence="6">
    <location>
        <begin position="101"/>
        <end position="160"/>
    </location>
</feature>
<dbReference type="InterPro" id="IPR012902">
    <property type="entry name" value="N_methyl_site"/>
</dbReference>
<dbReference type="Pfam" id="PF08334">
    <property type="entry name" value="T2SSG"/>
    <property type="match status" value="1"/>
</dbReference>
<dbReference type="InterPro" id="IPR013545">
    <property type="entry name" value="T2SS_protein-GspG_C"/>
</dbReference>
<sequence>MTTPSRRKARGFSLLELLVAMMIIAVIATLGFKQYQKYSANARYLKAQDDLKIVADGLDQYYLKHARYPDFSSYEAMVDGNSPLVKESLIKVGMSPMDPFSQPYEGKASHGNYELKCQGDPDHPDEFKPFTRTPGQGQVTGGSAPAEGGAPPPAAPGSGK</sequence>
<evidence type="ECO:0000256" key="6">
    <source>
        <dbReference type="SAM" id="MobiDB-lite"/>
    </source>
</evidence>
<evidence type="ECO:0000256" key="4">
    <source>
        <dbReference type="ARBA" id="ARBA00022989"/>
    </source>
</evidence>
<dbReference type="RefSeq" id="WP_285726953.1">
    <property type="nucleotide sequence ID" value="NZ_BSDD01000005.1"/>
</dbReference>
<accession>A0ABQ5Q9H0</accession>
<dbReference type="Pfam" id="PF07963">
    <property type="entry name" value="N_methyl"/>
    <property type="match status" value="1"/>
</dbReference>
<feature type="compositionally biased region" description="Basic and acidic residues" evidence="6">
    <location>
        <begin position="117"/>
        <end position="129"/>
    </location>
</feature>
<reference evidence="9 10" key="1">
    <citation type="journal article" date="2023" name="Antonie Van Leeuwenhoek">
        <title>Mesoterricola silvestris gen. nov., sp. nov., Mesoterricola sediminis sp. nov., Geothrix oryzae sp. nov., Geothrix edaphica sp. nov., Geothrix rubra sp. nov., and Geothrix limicola sp. nov., six novel members of Acidobacteriota isolated from soils.</title>
        <authorList>
            <person name="Itoh H."/>
            <person name="Sugisawa Y."/>
            <person name="Mise K."/>
            <person name="Xu Z."/>
            <person name="Kuniyasu M."/>
            <person name="Ushijima N."/>
            <person name="Kawano K."/>
            <person name="Kobayashi E."/>
            <person name="Shiratori Y."/>
            <person name="Masuda Y."/>
            <person name="Senoo K."/>
        </authorList>
    </citation>
    <scope>NUCLEOTIDE SEQUENCE [LARGE SCALE GENOMIC DNA]</scope>
    <source>
        <strain evidence="9 10">Red803</strain>
    </source>
</reference>
<keyword evidence="10" id="KW-1185">Reference proteome</keyword>
<evidence type="ECO:0000256" key="2">
    <source>
        <dbReference type="ARBA" id="ARBA00022481"/>
    </source>
</evidence>
<dbReference type="Proteomes" id="UP001165089">
    <property type="component" value="Unassembled WGS sequence"/>
</dbReference>
<protein>
    <recommendedName>
        <fullName evidence="8">Type II secretion system protein GspG C-terminal domain-containing protein</fullName>
    </recommendedName>
</protein>
<comment type="subcellular location">
    <subcellularLocation>
        <location evidence="1">Membrane</location>
        <topology evidence="1">Single-pass membrane protein</topology>
    </subcellularLocation>
</comment>
<feature type="transmembrane region" description="Helical" evidence="7">
    <location>
        <begin position="12"/>
        <end position="32"/>
    </location>
</feature>
<dbReference type="PANTHER" id="PTHR30093">
    <property type="entry name" value="GENERAL SECRETION PATHWAY PROTEIN G"/>
    <property type="match status" value="1"/>
</dbReference>
<feature type="domain" description="Type II secretion system protein GspG C-terminal" evidence="8">
    <location>
        <begin position="38"/>
        <end position="123"/>
    </location>
</feature>
<name>A0ABQ5Q9H0_9BACT</name>
<keyword evidence="2" id="KW-0488">Methylation</keyword>
<dbReference type="EMBL" id="BSDD01000005">
    <property type="protein sequence ID" value="GLH71070.1"/>
    <property type="molecule type" value="Genomic_DNA"/>
</dbReference>
<comment type="caution">
    <text evidence="9">The sequence shown here is derived from an EMBL/GenBank/DDBJ whole genome shotgun (WGS) entry which is preliminary data.</text>
</comment>
<evidence type="ECO:0000313" key="9">
    <source>
        <dbReference type="EMBL" id="GLH71070.1"/>
    </source>
</evidence>
<evidence type="ECO:0000313" key="10">
    <source>
        <dbReference type="Proteomes" id="UP001165089"/>
    </source>
</evidence>
<keyword evidence="4 7" id="KW-1133">Transmembrane helix</keyword>
<dbReference type="PRINTS" id="PR00813">
    <property type="entry name" value="BCTERIALGSPG"/>
</dbReference>
<evidence type="ECO:0000256" key="3">
    <source>
        <dbReference type="ARBA" id="ARBA00022692"/>
    </source>
</evidence>
<evidence type="ECO:0000256" key="5">
    <source>
        <dbReference type="ARBA" id="ARBA00023136"/>
    </source>
</evidence>
<gene>
    <name evidence="9" type="ORF">GETHPA_26030</name>
</gene>
<organism evidence="9 10">
    <name type="scientific">Geothrix rubra</name>
    <dbReference type="NCBI Taxonomy" id="2927977"/>
    <lineage>
        <taxon>Bacteria</taxon>
        <taxon>Pseudomonadati</taxon>
        <taxon>Acidobacteriota</taxon>
        <taxon>Holophagae</taxon>
        <taxon>Holophagales</taxon>
        <taxon>Holophagaceae</taxon>
        <taxon>Geothrix</taxon>
    </lineage>
</organism>
<feature type="compositionally biased region" description="Pro residues" evidence="6">
    <location>
        <begin position="150"/>
        <end position="160"/>
    </location>
</feature>
<keyword evidence="5 7" id="KW-0472">Membrane</keyword>
<proteinExistence type="predicted"/>
<keyword evidence="3 7" id="KW-0812">Transmembrane</keyword>